<keyword evidence="2" id="KW-0012">Acyltransferase</keyword>
<organism evidence="2 3">
    <name type="scientific">Occultella aeris</name>
    <dbReference type="NCBI Taxonomy" id="2761496"/>
    <lineage>
        <taxon>Bacteria</taxon>
        <taxon>Bacillati</taxon>
        <taxon>Actinomycetota</taxon>
        <taxon>Actinomycetes</taxon>
        <taxon>Micrococcales</taxon>
        <taxon>Ruaniaceae</taxon>
        <taxon>Occultella</taxon>
    </lineage>
</organism>
<evidence type="ECO:0000259" key="1">
    <source>
        <dbReference type="PROSITE" id="PS51186"/>
    </source>
</evidence>
<dbReference type="PANTHER" id="PTHR43072">
    <property type="entry name" value="N-ACETYLTRANSFERASE"/>
    <property type="match status" value="1"/>
</dbReference>
<feature type="domain" description="N-acetyltransferase" evidence="1">
    <location>
        <begin position="197"/>
        <end position="348"/>
    </location>
</feature>
<dbReference type="InterPro" id="IPR016181">
    <property type="entry name" value="Acyl_CoA_acyltransferase"/>
</dbReference>
<accession>A0A7M4DSF3</accession>
<gene>
    <name evidence="2" type="primary">mshD_11</name>
    <name evidence="2" type="ORF">HALOF300_05101</name>
</gene>
<dbReference type="RefSeq" id="WP_156743662.1">
    <property type="nucleotide sequence ID" value="NZ_CACRYJ010000069.1"/>
</dbReference>
<dbReference type="AlphaFoldDB" id="A0A7M4DSF3"/>
<dbReference type="Proteomes" id="UP000419743">
    <property type="component" value="Unassembled WGS sequence"/>
</dbReference>
<dbReference type="PROSITE" id="PS51186">
    <property type="entry name" value="GNAT"/>
    <property type="match status" value="2"/>
</dbReference>
<dbReference type="CDD" id="cd04301">
    <property type="entry name" value="NAT_SF"/>
    <property type="match status" value="2"/>
</dbReference>
<dbReference type="GO" id="GO:0035447">
    <property type="term" value="F:mycothiol synthase activity"/>
    <property type="evidence" value="ECO:0007669"/>
    <property type="project" value="UniProtKB-EC"/>
</dbReference>
<evidence type="ECO:0000313" key="2">
    <source>
        <dbReference type="EMBL" id="VZO40397.1"/>
    </source>
</evidence>
<dbReference type="EC" id="2.3.1.189" evidence="2"/>
<comment type="caution">
    <text evidence="2">The sequence shown here is derived from an EMBL/GenBank/DDBJ whole genome shotgun (WGS) entry which is preliminary data.</text>
</comment>
<dbReference type="Gene3D" id="3.40.630.30">
    <property type="match status" value="1"/>
</dbReference>
<proteinExistence type="predicted"/>
<keyword evidence="2" id="KW-0808">Transferase</keyword>
<keyword evidence="3" id="KW-1185">Reference proteome</keyword>
<evidence type="ECO:0000313" key="3">
    <source>
        <dbReference type="Proteomes" id="UP000419743"/>
    </source>
</evidence>
<reference evidence="2 3" key="1">
    <citation type="submission" date="2019-11" db="EMBL/GenBank/DDBJ databases">
        <authorList>
            <person name="Criscuolo A."/>
        </authorList>
    </citation>
    <scope>NUCLEOTIDE SEQUENCE [LARGE SCALE GENOMIC DNA]</scope>
    <source>
        <strain evidence="2">CIP111667</strain>
    </source>
</reference>
<dbReference type="SUPFAM" id="SSF55729">
    <property type="entry name" value="Acyl-CoA N-acyltransferases (Nat)"/>
    <property type="match status" value="2"/>
</dbReference>
<sequence length="348" mass="39103">MTQENAPDLAPLAERARAPRLLTLPSAETGLTWRALDVGDVQELHALFARVESHDNPPYRTTLEEAAETFQGDWKDAPNNTLGGFDPAGTLQAYGTVTAQPGDVRSVRAFLEGGVDPDWRRRGIGSAVLRWQVDRSRQVLAASGKDVPGRIVVHVEDGMTDSVRMLTEQGFSPRRWYTEMRRDLNLELPAVKLRSSLDLVPWSAELDDQVRLAHNESFRDHWGSEPHTVETWQEGRTYFAPTWSFLVLDRTSDRAQVAGYLLSGRYEQDWDSLGWTEGYIDILGVRREWRGQRIATALLARAMAAYREDGMEYAGLGIDTDQPTGAFGLYGNLQFEPTRGSTMYTIEV</sequence>
<name>A0A7M4DSF3_9MICO</name>
<dbReference type="Pfam" id="PF00583">
    <property type="entry name" value="Acetyltransf_1"/>
    <property type="match status" value="1"/>
</dbReference>
<protein>
    <submittedName>
        <fullName evidence="2">Mycothiol acetyltransferase</fullName>
        <ecNumber evidence="2">2.3.1.189</ecNumber>
    </submittedName>
</protein>
<feature type="domain" description="N-acetyltransferase" evidence="1">
    <location>
        <begin position="31"/>
        <end position="185"/>
    </location>
</feature>
<dbReference type="EMBL" id="CACRYJ010000069">
    <property type="protein sequence ID" value="VZO40397.1"/>
    <property type="molecule type" value="Genomic_DNA"/>
</dbReference>
<dbReference type="InterPro" id="IPR000182">
    <property type="entry name" value="GNAT_dom"/>
</dbReference>